<comment type="pathway">
    <text evidence="1">Lipid metabolism; fatty acid biosynthesis.</text>
</comment>
<dbReference type="EMBL" id="SLWS01000007">
    <property type="protein sequence ID" value="TCO55834.1"/>
    <property type="molecule type" value="Genomic_DNA"/>
</dbReference>
<gene>
    <name evidence="14" type="ORF">EV192_107257</name>
</gene>
<dbReference type="InterPro" id="IPR029069">
    <property type="entry name" value="HotDog_dom_sf"/>
</dbReference>
<comment type="caution">
    <text evidence="14">The sequence shown here is derived from an EMBL/GenBank/DDBJ whole genome shotgun (WGS) entry which is preliminary data.</text>
</comment>
<dbReference type="SUPFAM" id="SSF52151">
    <property type="entry name" value="FabD/lysophospholipase-like"/>
    <property type="match status" value="1"/>
</dbReference>
<dbReference type="RefSeq" id="WP_132121948.1">
    <property type="nucleotide sequence ID" value="NZ_SLWS01000007.1"/>
</dbReference>
<dbReference type="OrthoDB" id="9778690at2"/>
<evidence type="ECO:0000313" key="15">
    <source>
        <dbReference type="Proteomes" id="UP000295680"/>
    </source>
</evidence>
<keyword evidence="8" id="KW-0443">Lipid metabolism</keyword>
<dbReference type="Gene3D" id="3.40.366.10">
    <property type="entry name" value="Malonyl-Coenzyme A Acyl Carrier Protein, domain 2"/>
    <property type="match status" value="1"/>
</dbReference>
<dbReference type="PROSITE" id="PS52004">
    <property type="entry name" value="KS3_2"/>
    <property type="match status" value="1"/>
</dbReference>
<dbReference type="Gene3D" id="3.10.129.10">
    <property type="entry name" value="Hotdog Thioesterase"/>
    <property type="match status" value="4"/>
</dbReference>
<feature type="region of interest" description="Disordered" evidence="12">
    <location>
        <begin position="1857"/>
        <end position="1882"/>
    </location>
</feature>
<proteinExistence type="inferred from homology"/>
<dbReference type="InterPro" id="IPR016035">
    <property type="entry name" value="Acyl_Trfase/lysoPLipase"/>
</dbReference>
<dbReference type="InterPro" id="IPR013114">
    <property type="entry name" value="FabA_FabZ"/>
</dbReference>
<reference evidence="14 15" key="1">
    <citation type="submission" date="2019-03" db="EMBL/GenBank/DDBJ databases">
        <title>Genomic Encyclopedia of Type Strains, Phase IV (KMG-IV): sequencing the most valuable type-strain genomes for metagenomic binning, comparative biology and taxonomic classification.</title>
        <authorList>
            <person name="Goeker M."/>
        </authorList>
    </citation>
    <scope>NUCLEOTIDE SEQUENCE [LARGE SCALE GENOMIC DNA]</scope>
    <source>
        <strain evidence="14 15">DSM 45934</strain>
    </source>
</reference>
<evidence type="ECO:0000256" key="3">
    <source>
        <dbReference type="ARBA" id="ARBA00022450"/>
    </source>
</evidence>
<dbReference type="GO" id="GO:0019171">
    <property type="term" value="F:(3R)-hydroxyacyl-[acyl-carrier-protein] dehydratase activity"/>
    <property type="evidence" value="ECO:0007669"/>
    <property type="project" value="InterPro"/>
</dbReference>
<keyword evidence="3" id="KW-0596">Phosphopantetheine</keyword>
<dbReference type="InterPro" id="IPR014043">
    <property type="entry name" value="Acyl_transferase_dom"/>
</dbReference>
<name>A0A4R2JAM6_9PSEU</name>
<dbReference type="Proteomes" id="UP000295680">
    <property type="component" value="Unassembled WGS sequence"/>
</dbReference>
<dbReference type="SMART" id="SM00827">
    <property type="entry name" value="PKS_AT"/>
    <property type="match status" value="1"/>
</dbReference>
<dbReference type="Gene3D" id="3.40.47.10">
    <property type="match status" value="2"/>
</dbReference>
<dbReference type="Gene3D" id="3.30.70.3290">
    <property type="match status" value="1"/>
</dbReference>
<keyword evidence="9" id="KW-0275">Fatty acid biosynthesis</keyword>
<dbReference type="InterPro" id="IPR020841">
    <property type="entry name" value="PKS_Beta-ketoAc_synthase_dom"/>
</dbReference>
<evidence type="ECO:0000259" key="13">
    <source>
        <dbReference type="PROSITE" id="PS52004"/>
    </source>
</evidence>
<keyword evidence="5" id="KW-0597">Phosphoprotein</keyword>
<dbReference type="UniPathway" id="UPA00094"/>
<dbReference type="PROSITE" id="PS00606">
    <property type="entry name" value="KS3_1"/>
    <property type="match status" value="1"/>
</dbReference>
<evidence type="ECO:0000256" key="12">
    <source>
        <dbReference type="SAM" id="MobiDB-lite"/>
    </source>
</evidence>
<keyword evidence="7" id="KW-0276">Fatty acid metabolism</keyword>
<dbReference type="InterPro" id="IPR052568">
    <property type="entry name" value="PKS-FAS_Synthase"/>
</dbReference>
<keyword evidence="10" id="KW-0456">Lyase</keyword>
<comment type="similarity">
    <text evidence="2">Belongs to the thioester dehydratase family. FabA subfamily.</text>
</comment>
<dbReference type="Gene3D" id="3.30.70.250">
    <property type="entry name" value="Malonyl-CoA ACP transacylase, ACP-binding"/>
    <property type="match status" value="1"/>
</dbReference>
<dbReference type="Pfam" id="PF02801">
    <property type="entry name" value="Ketoacyl-synt_C"/>
    <property type="match status" value="1"/>
</dbReference>
<keyword evidence="6 11" id="KW-0808">Transferase</keyword>
<evidence type="ECO:0000256" key="1">
    <source>
        <dbReference type="ARBA" id="ARBA00005194"/>
    </source>
</evidence>
<evidence type="ECO:0000256" key="7">
    <source>
        <dbReference type="ARBA" id="ARBA00022832"/>
    </source>
</evidence>
<dbReference type="Pfam" id="PF07977">
    <property type="entry name" value="FabA"/>
    <property type="match status" value="2"/>
</dbReference>
<protein>
    <submittedName>
        <fullName evidence="14">PfaB family protein</fullName>
    </submittedName>
</protein>
<dbReference type="PANTHER" id="PTHR43074:SF1">
    <property type="entry name" value="BETA-KETOACYL SYNTHASE FAMILY PROTEIN-RELATED"/>
    <property type="match status" value="1"/>
</dbReference>
<dbReference type="GO" id="GO:0004315">
    <property type="term" value="F:3-oxoacyl-[acyl-carrier-protein] synthase activity"/>
    <property type="evidence" value="ECO:0007669"/>
    <property type="project" value="InterPro"/>
</dbReference>
<organism evidence="14 15">
    <name type="scientific">Actinocrispum wychmicini</name>
    <dbReference type="NCBI Taxonomy" id="1213861"/>
    <lineage>
        <taxon>Bacteria</taxon>
        <taxon>Bacillati</taxon>
        <taxon>Actinomycetota</taxon>
        <taxon>Actinomycetes</taxon>
        <taxon>Pseudonocardiales</taxon>
        <taxon>Pseudonocardiaceae</taxon>
        <taxon>Actinocrispum</taxon>
    </lineage>
</organism>
<evidence type="ECO:0000256" key="2">
    <source>
        <dbReference type="ARBA" id="ARBA00006714"/>
    </source>
</evidence>
<dbReference type="Pfam" id="PF16197">
    <property type="entry name" value="KAsynt_C_assoc"/>
    <property type="match status" value="1"/>
</dbReference>
<dbReference type="InterPro" id="IPR032821">
    <property type="entry name" value="PKS_assoc"/>
</dbReference>
<dbReference type="GO" id="GO:0005737">
    <property type="term" value="C:cytoplasm"/>
    <property type="evidence" value="ECO:0007669"/>
    <property type="project" value="InterPro"/>
</dbReference>
<keyword evidence="15" id="KW-1185">Reference proteome</keyword>
<dbReference type="InterPro" id="IPR014030">
    <property type="entry name" value="Ketoacyl_synth_N"/>
</dbReference>
<sequence>MTAAGGFEPIAIVGQGCVLPGALDPGQFWDNVVHGRVSLATVRPEDWRMPHLSAPDTAGLVRGFDDVFDPDGFHIDAEEVAGYDPALRWVLHAGRAALRETSRPLDRAGLVLGSLGFPSRGLAAYAERVWLADRPELLATLPAMSGVDARSRFCSGLPAHTAARALGLGGGAVALDAACASALYAVKIACDRLHDGTADLMLAGAVSGCDGMVITAGFAALGGLSPTGRSRPFHRQADGLVPAEGAAIVALMRLRDAIDARIPVHGVIRGVGLSNDGRTGGFLVPDEDGQIRAMRAAYDQAGIQPDTVSLLECHATGTRVGDTVEARATARFFAGHRDLPVGSAKSNVGHLLTASGAAGLLKLLGAIEAGVRPATAGTTDPIDELSQSPLRLLTANEPWQGRRRAAISAFGFGGNNAHLIVEAFDGHPATSSVAKPADDIAVVSIGTRIGGHGVDAFRDALLTGQALDHQRDIEVALAGLRYPPRDLAETLGQQVLVLEAAREAAADVQLPPRTAVLIGMGTDPEIARVDVGQRLDAWHGDAKAGEGFGASVTAARVLGSMANIAANRIGGQLDLSGPAFAVFAEEASGLAALELAVRALRTGEIDAAVVGAVDLSDEPVHRAAASELGLPSTPADGAVVLVLKRLADAERAIALVCPTLDDTPADLAIGDAGDFDPAALFGSPHAARGLLGVAAAALALQHRAAPRMGRRADPRPAATTADVVTPVLGATPHRIRLRAAAAEPWVSTRPPQVHLYSGTDRSDVLAGAENGPARLAVLARDSVHLASQLTAARKWLTEGAPRPDGVAFRETPLDGETAFVYTKGSAAYAGMGADLMLAFAPLADMAGAELAGWAYRGDGRPNDSLDQILGVGYLARLHTRISREILGVEPQAAIGYSSGESSALVALDVWTDPHALAADARASELFTHELGGELRAVRRYWSRSGITGERWGGFVVSADAERVRDLVQGEHAVHLTAICAPGTSVIAGEREACLAFVERLAPDGCAEIHYDLVAHAPEVTEVRDRWHALHRRPTTAAPGIRFYRGATGEWYYPTEESAADALTEQAISPVDFPAVIERAWQDGVRVFVEHGPAAQCTGWIRRILGDREHLAVALDGPRDAGLWQLSTVVAELAAAGVKVHIDALTEYFRTPPGKTGPTVRIPARLPAPPTVGYMVMERAPDLKPAATRTQPPPAVAWRQLVTAAHRQHLSLQGEAHAQFLATRATALRALAQPSMGRPGPRFDRAQLEHLATGRISEVFGPMFAVQDDDVRQTRMPGPPLLLADRVTGIDAVPGSMGTGTIWTRTDVTLDAWYLDATGRMPPGLLVEAGQADLLLISWLGADLGNRGERVYRLLGSEVTFHTSPPAAGTTLDYEIRVVDHVTHGPIRLFFFEYDCRSNGELVLTVRHGQAGFFADDELANTGGVLWDPATEVPTLDGPLDSSVRHTKDSFDAAAVLAFTEGHPDACFGPGWEVTRADVRSPRTGAGRMRLLGEVPVFDPKGGPWRRGYLRAETAVSPDDWFFEGHFHNDPCMPGTLMSEGCLQAVSFYLAACGFTIGRDAWRFEPVSGRSSRMRCRGQVTTHSRCLTYEVFVSSVTAGPIPAVTADVLVTVDGVKALHVKDCSVRLVPDWPLDHWRHLGPPTVQRTAEPVPLPLLGGLRGHVESTPIAEIGGLRLGYASLLACAWGRPTDGLGPMAEPFVGPRRGPRLPGPPYHFMTRITAVNGPYQGMTIGSTVDCEYDVPAEAWYFTDNGNPTMPVAVLMEIALQPCGWLGCYVGSPVQIDSELLFRNLDGDVRMFREVRPGTGTVHTTVRLTTVSHINGMIIESFAIDCYADGTPLLSGTAVFGYFSSAALAEQPGLPPSPEERSRLEEPCPRTPPLSGADQRLRLAGPMLMMLDRITGYWPHGGAAGLGRLRAEMDVDPGAWFFRAHFFQDPVMPGSLGVEAMCQLLQWYMTNRGMGADLPAPRFEPIALTEPVTWTYRGQVVPGDRLVTIELDVVAIHGTTAFATAWLWVDGRRIYRVERLGVRVVAGG</sequence>
<dbReference type="InterPro" id="IPR018201">
    <property type="entry name" value="Ketoacyl_synth_AS"/>
</dbReference>
<evidence type="ECO:0000256" key="9">
    <source>
        <dbReference type="ARBA" id="ARBA00023160"/>
    </source>
</evidence>
<evidence type="ECO:0000256" key="4">
    <source>
        <dbReference type="ARBA" id="ARBA00022516"/>
    </source>
</evidence>
<dbReference type="Pfam" id="PF00109">
    <property type="entry name" value="ketoacyl-synt"/>
    <property type="match status" value="2"/>
</dbReference>
<dbReference type="InterPro" id="IPR014031">
    <property type="entry name" value="Ketoacyl_synth_C"/>
</dbReference>
<dbReference type="InterPro" id="IPR001227">
    <property type="entry name" value="Ac_transferase_dom_sf"/>
</dbReference>
<evidence type="ECO:0000256" key="6">
    <source>
        <dbReference type="ARBA" id="ARBA00022679"/>
    </source>
</evidence>
<dbReference type="CDD" id="cd01287">
    <property type="entry name" value="FabA"/>
    <property type="match status" value="2"/>
</dbReference>
<dbReference type="PANTHER" id="PTHR43074">
    <property type="entry name" value="OMEGA-3 POLYUNSATURATED FATTY ACID SYNTHASE PFAB-RELATED"/>
    <property type="match status" value="1"/>
</dbReference>
<accession>A0A4R2JAM6</accession>
<dbReference type="InterPro" id="IPR010083">
    <property type="entry name" value="FabA"/>
</dbReference>
<dbReference type="CDD" id="cd00833">
    <property type="entry name" value="PKS"/>
    <property type="match status" value="1"/>
</dbReference>
<evidence type="ECO:0000256" key="10">
    <source>
        <dbReference type="ARBA" id="ARBA00023239"/>
    </source>
</evidence>
<evidence type="ECO:0000256" key="5">
    <source>
        <dbReference type="ARBA" id="ARBA00022553"/>
    </source>
</evidence>
<evidence type="ECO:0000313" key="14">
    <source>
        <dbReference type="EMBL" id="TCO55834.1"/>
    </source>
</evidence>
<evidence type="ECO:0000256" key="8">
    <source>
        <dbReference type="ARBA" id="ARBA00023098"/>
    </source>
</evidence>
<dbReference type="GO" id="GO:0006633">
    <property type="term" value="P:fatty acid biosynthetic process"/>
    <property type="evidence" value="ECO:0007669"/>
    <property type="project" value="UniProtKB-UniPathway"/>
</dbReference>
<dbReference type="SUPFAM" id="SSF54637">
    <property type="entry name" value="Thioesterase/thiol ester dehydrase-isomerase"/>
    <property type="match status" value="4"/>
</dbReference>
<dbReference type="SMART" id="SM00825">
    <property type="entry name" value="PKS_KS"/>
    <property type="match status" value="1"/>
</dbReference>
<dbReference type="InterPro" id="IPR016039">
    <property type="entry name" value="Thiolase-like"/>
</dbReference>
<evidence type="ECO:0000256" key="11">
    <source>
        <dbReference type="RuleBase" id="RU003694"/>
    </source>
</evidence>
<feature type="compositionally biased region" description="Basic and acidic residues" evidence="12">
    <location>
        <begin position="1864"/>
        <end position="1874"/>
    </location>
</feature>
<dbReference type="SUPFAM" id="SSF53901">
    <property type="entry name" value="Thiolase-like"/>
    <property type="match status" value="2"/>
</dbReference>
<keyword evidence="4" id="KW-0444">Lipid biosynthesis</keyword>
<feature type="domain" description="Ketosynthase family 3 (KS3)" evidence="13">
    <location>
        <begin position="7"/>
        <end position="423"/>
    </location>
</feature>
<comment type="similarity">
    <text evidence="11">Belongs to the thiolase-like superfamily. Beta-ketoacyl-ACP synthases family.</text>
</comment>